<evidence type="ECO:0000313" key="1">
    <source>
        <dbReference type="EMBL" id="MFI1966796.1"/>
    </source>
</evidence>
<proteinExistence type="predicted"/>
<reference evidence="1 2" key="1">
    <citation type="submission" date="2024-10" db="EMBL/GenBank/DDBJ databases">
        <title>The Natural Products Discovery Center: Release of the First 8490 Sequenced Strains for Exploring Actinobacteria Biosynthetic Diversity.</title>
        <authorList>
            <person name="Kalkreuter E."/>
            <person name="Kautsar S.A."/>
            <person name="Yang D."/>
            <person name="Bader C.D."/>
            <person name="Teijaro C.N."/>
            <person name="Fluegel L."/>
            <person name="Davis C.M."/>
            <person name="Simpson J.R."/>
            <person name="Lauterbach L."/>
            <person name="Steele A.D."/>
            <person name="Gui C."/>
            <person name="Meng S."/>
            <person name="Li G."/>
            <person name="Viehrig K."/>
            <person name="Ye F."/>
            <person name="Su P."/>
            <person name="Kiefer A.F."/>
            <person name="Nichols A."/>
            <person name="Cepeda A.J."/>
            <person name="Yan W."/>
            <person name="Fan B."/>
            <person name="Jiang Y."/>
            <person name="Adhikari A."/>
            <person name="Zheng C.-J."/>
            <person name="Schuster L."/>
            <person name="Cowan T.M."/>
            <person name="Smanski M.J."/>
            <person name="Chevrette M.G."/>
            <person name="De Carvalho L.P.S."/>
            <person name="Shen B."/>
        </authorList>
    </citation>
    <scope>NUCLEOTIDE SEQUENCE [LARGE SCALE GENOMIC DNA]</scope>
    <source>
        <strain evidence="1 2">NPDC020327</strain>
    </source>
</reference>
<gene>
    <name evidence="1" type="ORF">ACH429_22230</name>
</gene>
<dbReference type="EMBL" id="JBIRWE010000011">
    <property type="protein sequence ID" value="MFI1966796.1"/>
    <property type="molecule type" value="Genomic_DNA"/>
</dbReference>
<keyword evidence="2" id="KW-1185">Reference proteome</keyword>
<protein>
    <submittedName>
        <fullName evidence="1">Uncharacterized protein</fullName>
    </submittedName>
</protein>
<dbReference type="RefSeq" id="WP_398719282.1">
    <property type="nucleotide sequence ID" value="NZ_JBIRWE010000011.1"/>
</dbReference>
<dbReference type="Proteomes" id="UP001611548">
    <property type="component" value="Unassembled WGS sequence"/>
</dbReference>
<evidence type="ECO:0000313" key="2">
    <source>
        <dbReference type="Proteomes" id="UP001611548"/>
    </source>
</evidence>
<organism evidence="1 2">
    <name type="scientific">Streptomyces pathocidini</name>
    <dbReference type="NCBI Taxonomy" id="1650571"/>
    <lineage>
        <taxon>Bacteria</taxon>
        <taxon>Bacillati</taxon>
        <taxon>Actinomycetota</taxon>
        <taxon>Actinomycetes</taxon>
        <taxon>Kitasatosporales</taxon>
        <taxon>Streptomycetaceae</taxon>
        <taxon>Streptomyces</taxon>
    </lineage>
</organism>
<name>A0ABW7UY47_9ACTN</name>
<accession>A0ABW7UY47</accession>
<comment type="caution">
    <text evidence="1">The sequence shown here is derived from an EMBL/GenBank/DDBJ whole genome shotgun (WGS) entry which is preliminary data.</text>
</comment>
<sequence length="86" mass="9658">MPALVPARLRGLARRRADRAAAARLAEREAMARIQSELADALPDEDVRDDLADCLDFYETGSKPRCEEREYLDLVQEALDRAERGG</sequence>